<evidence type="ECO:0000256" key="2">
    <source>
        <dbReference type="SAM" id="Phobius"/>
    </source>
</evidence>
<sequence length="223" mass="23626">MSTGSGGVVRIHRVGAVVVALVIAAFGVLGLVGGLSFFDTTGTPLLGLSTNGALSAISLVTAVVLVAAAIRGGRLASTVMMVVGTLFLVSAFVNLWLIGTPYNLLAFRLPNVFFSIGAGMVLLFTGAYGRASAKLPPDNPYKQERRPDDPEDHGDAAEAPEDAHRQPRPSSQAEADADLAMAEAERALAQGGADDEQRRRLAAVDHARTHEERRAIWMRFEPH</sequence>
<keyword evidence="2" id="KW-1133">Transmembrane helix</keyword>
<feature type="transmembrane region" description="Helical" evidence="2">
    <location>
        <begin position="111"/>
        <end position="129"/>
    </location>
</feature>
<dbReference type="AlphaFoldDB" id="A0A4R6UW14"/>
<dbReference type="EMBL" id="SNYO01000010">
    <property type="protein sequence ID" value="TDQ50169.1"/>
    <property type="molecule type" value="Genomic_DNA"/>
</dbReference>
<dbReference type="Pfam" id="PF14325">
    <property type="entry name" value="DUF4383"/>
    <property type="match status" value="1"/>
</dbReference>
<feature type="region of interest" description="Disordered" evidence="1">
    <location>
        <begin position="135"/>
        <end position="223"/>
    </location>
</feature>
<organism evidence="3 4">
    <name type="scientific">Actinomycetospora succinea</name>
    <dbReference type="NCBI Taxonomy" id="663603"/>
    <lineage>
        <taxon>Bacteria</taxon>
        <taxon>Bacillati</taxon>
        <taxon>Actinomycetota</taxon>
        <taxon>Actinomycetes</taxon>
        <taxon>Pseudonocardiales</taxon>
        <taxon>Pseudonocardiaceae</taxon>
        <taxon>Actinomycetospora</taxon>
    </lineage>
</organism>
<feature type="compositionally biased region" description="Basic and acidic residues" evidence="1">
    <location>
        <begin position="141"/>
        <end position="165"/>
    </location>
</feature>
<keyword evidence="4" id="KW-1185">Reference proteome</keyword>
<name>A0A4R6UW14_9PSEU</name>
<feature type="transmembrane region" description="Helical" evidence="2">
    <location>
        <begin position="52"/>
        <end position="70"/>
    </location>
</feature>
<proteinExistence type="predicted"/>
<dbReference type="OrthoDB" id="5187794at2"/>
<protein>
    <submittedName>
        <fullName evidence="3">Uncharacterized protein DUF4383</fullName>
    </submittedName>
</protein>
<dbReference type="Proteomes" id="UP000295705">
    <property type="component" value="Unassembled WGS sequence"/>
</dbReference>
<keyword evidence="2" id="KW-0472">Membrane</keyword>
<evidence type="ECO:0000256" key="1">
    <source>
        <dbReference type="SAM" id="MobiDB-lite"/>
    </source>
</evidence>
<comment type="caution">
    <text evidence="3">The sequence shown here is derived from an EMBL/GenBank/DDBJ whole genome shotgun (WGS) entry which is preliminary data.</text>
</comment>
<feature type="compositionally biased region" description="Basic and acidic residues" evidence="1">
    <location>
        <begin position="195"/>
        <end position="223"/>
    </location>
</feature>
<reference evidence="3 4" key="1">
    <citation type="submission" date="2019-03" db="EMBL/GenBank/DDBJ databases">
        <title>Genomic Encyclopedia of Type Strains, Phase IV (KMG-IV): sequencing the most valuable type-strain genomes for metagenomic binning, comparative biology and taxonomic classification.</title>
        <authorList>
            <person name="Goeker M."/>
        </authorList>
    </citation>
    <scope>NUCLEOTIDE SEQUENCE [LARGE SCALE GENOMIC DNA]</scope>
    <source>
        <strain evidence="3 4">DSM 45775</strain>
    </source>
</reference>
<accession>A0A4R6UW14</accession>
<feature type="transmembrane region" description="Helical" evidence="2">
    <location>
        <begin position="12"/>
        <end position="32"/>
    </location>
</feature>
<keyword evidence="2" id="KW-0812">Transmembrane</keyword>
<feature type="transmembrane region" description="Helical" evidence="2">
    <location>
        <begin position="77"/>
        <end position="99"/>
    </location>
</feature>
<dbReference type="RefSeq" id="WP_133829242.1">
    <property type="nucleotide sequence ID" value="NZ_BAABHR010000020.1"/>
</dbReference>
<gene>
    <name evidence="3" type="ORF">EV188_110166</name>
</gene>
<evidence type="ECO:0000313" key="4">
    <source>
        <dbReference type="Proteomes" id="UP000295705"/>
    </source>
</evidence>
<evidence type="ECO:0000313" key="3">
    <source>
        <dbReference type="EMBL" id="TDQ50169.1"/>
    </source>
</evidence>